<sequence length="31" mass="3370">MKRIASVIAVASSDMETYEQLHREGCSNGSV</sequence>
<dbReference type="Proteomes" id="UP000219440">
    <property type="component" value="Unassembled WGS sequence"/>
</dbReference>
<proteinExistence type="predicted"/>
<name>A0A2C8Z5P1_9MICO</name>
<protein>
    <submittedName>
        <fullName evidence="1">Uncharacterized protein</fullName>
    </submittedName>
</protein>
<keyword evidence="2" id="KW-1185">Reference proteome</keyword>
<reference evidence="1 2" key="1">
    <citation type="submission" date="2017-09" db="EMBL/GenBank/DDBJ databases">
        <authorList>
            <person name="Ehlers B."/>
            <person name="Leendertz F.H."/>
        </authorList>
    </citation>
    <scope>NUCLEOTIDE SEQUENCE [LARGE SCALE GENOMIC DNA]</scope>
    <source>
        <strain evidence="1 2">CGMCC 1.05381</strain>
    </source>
</reference>
<accession>A0A2C8Z5P1</accession>
<evidence type="ECO:0000313" key="2">
    <source>
        <dbReference type="Proteomes" id="UP000219440"/>
    </source>
</evidence>
<evidence type="ECO:0000313" key="1">
    <source>
        <dbReference type="EMBL" id="SOE59128.1"/>
    </source>
</evidence>
<organism evidence="1 2">
    <name type="scientific">Salinibacterium xinjiangense</name>
    <dbReference type="NCBI Taxonomy" id="386302"/>
    <lineage>
        <taxon>Bacteria</taxon>
        <taxon>Bacillati</taxon>
        <taxon>Actinomycetota</taxon>
        <taxon>Actinomycetes</taxon>
        <taxon>Micrococcales</taxon>
        <taxon>Microbacteriaceae</taxon>
        <taxon>Salinibacterium</taxon>
    </lineage>
</organism>
<gene>
    <name evidence="1" type="ORF">SAMN06296378_0885</name>
</gene>
<dbReference type="EMBL" id="OCST01000002">
    <property type="protein sequence ID" value="SOE59128.1"/>
    <property type="molecule type" value="Genomic_DNA"/>
</dbReference>
<dbReference type="AlphaFoldDB" id="A0A2C8Z5P1"/>